<dbReference type="SUPFAM" id="SSF51735">
    <property type="entry name" value="NAD(P)-binding Rossmann-fold domains"/>
    <property type="match status" value="1"/>
</dbReference>
<evidence type="ECO:0000256" key="2">
    <source>
        <dbReference type="ARBA" id="ARBA00023002"/>
    </source>
</evidence>
<dbReference type="Proteomes" id="UP000288805">
    <property type="component" value="Unassembled WGS sequence"/>
</dbReference>
<evidence type="ECO:0000313" key="3">
    <source>
        <dbReference type="EMBL" id="RVW12702.1"/>
    </source>
</evidence>
<sequence>MGRVSRESGANNWWSQWHRRLHCQVICETWCQGHSGRCPRPTWALLCQEIGPAETVFNVHCDVTCDSDVQNAVDTAISKYGKLDIMFSNAGIHGEMESRIILSDNTNFKRVFDVNVVASVVSEEISHAYVASKHAVVGLANNLCVELGQYGIRVNCISPFGSGNTYVTERIGNNGEEEG</sequence>
<name>A0A438BP20_VITVI</name>
<reference evidence="3 4" key="1">
    <citation type="journal article" date="2018" name="PLoS Genet.">
        <title>Population sequencing reveals clonal diversity and ancestral inbreeding in the grapevine cultivar Chardonnay.</title>
        <authorList>
            <person name="Roach M.J."/>
            <person name="Johnson D.L."/>
            <person name="Bohlmann J."/>
            <person name="van Vuuren H.J."/>
            <person name="Jones S.J."/>
            <person name="Pretorius I.S."/>
            <person name="Schmidt S.A."/>
            <person name="Borneman A.R."/>
        </authorList>
    </citation>
    <scope>NUCLEOTIDE SEQUENCE [LARGE SCALE GENOMIC DNA]</scope>
    <source>
        <strain evidence="4">cv. Chardonnay</strain>
        <tissue evidence="3">Leaf</tissue>
    </source>
</reference>
<organism evidence="3 4">
    <name type="scientific">Vitis vinifera</name>
    <name type="common">Grape</name>
    <dbReference type="NCBI Taxonomy" id="29760"/>
    <lineage>
        <taxon>Eukaryota</taxon>
        <taxon>Viridiplantae</taxon>
        <taxon>Streptophyta</taxon>
        <taxon>Embryophyta</taxon>
        <taxon>Tracheophyta</taxon>
        <taxon>Spermatophyta</taxon>
        <taxon>Magnoliopsida</taxon>
        <taxon>eudicotyledons</taxon>
        <taxon>Gunneridae</taxon>
        <taxon>Pentapetalae</taxon>
        <taxon>rosids</taxon>
        <taxon>Vitales</taxon>
        <taxon>Vitaceae</taxon>
        <taxon>Viteae</taxon>
        <taxon>Vitis</taxon>
    </lineage>
</organism>
<dbReference type="Gene3D" id="3.40.50.720">
    <property type="entry name" value="NAD(P)-binding Rossmann-like Domain"/>
    <property type="match status" value="2"/>
</dbReference>
<protein>
    <submittedName>
        <fullName evidence="3">Secoisolariciresinol dehydrogenase</fullName>
    </submittedName>
</protein>
<dbReference type="PRINTS" id="PR00080">
    <property type="entry name" value="SDRFAMILY"/>
</dbReference>
<dbReference type="EMBL" id="QGNW01002686">
    <property type="protein sequence ID" value="RVW12702.1"/>
    <property type="molecule type" value="Genomic_DNA"/>
</dbReference>
<dbReference type="PANTHER" id="PTHR43180">
    <property type="entry name" value="3-OXOACYL-(ACYL-CARRIER-PROTEIN) REDUCTASE (AFU_ORTHOLOGUE AFUA_6G11210)"/>
    <property type="match status" value="1"/>
</dbReference>
<proteinExistence type="inferred from homology"/>
<dbReference type="PROSITE" id="PS00061">
    <property type="entry name" value="ADH_SHORT"/>
    <property type="match status" value="1"/>
</dbReference>
<dbReference type="PANTHER" id="PTHR43180:SF67">
    <property type="entry name" value="SECOISOLARICIRESINOL DEHYDROGENASE"/>
    <property type="match status" value="1"/>
</dbReference>
<evidence type="ECO:0000256" key="1">
    <source>
        <dbReference type="ARBA" id="ARBA00006484"/>
    </source>
</evidence>
<keyword evidence="2" id="KW-0560">Oxidoreductase</keyword>
<dbReference type="GO" id="GO:0016491">
    <property type="term" value="F:oxidoreductase activity"/>
    <property type="evidence" value="ECO:0007669"/>
    <property type="project" value="UniProtKB-KW"/>
</dbReference>
<dbReference type="AlphaFoldDB" id="A0A438BP20"/>
<comment type="caution">
    <text evidence="3">The sequence shown here is derived from an EMBL/GenBank/DDBJ whole genome shotgun (WGS) entry which is preliminary data.</text>
</comment>
<dbReference type="InterPro" id="IPR036291">
    <property type="entry name" value="NAD(P)-bd_dom_sf"/>
</dbReference>
<dbReference type="InterPro" id="IPR002347">
    <property type="entry name" value="SDR_fam"/>
</dbReference>
<evidence type="ECO:0000313" key="4">
    <source>
        <dbReference type="Proteomes" id="UP000288805"/>
    </source>
</evidence>
<accession>A0A438BP20</accession>
<gene>
    <name evidence="3" type="primary">SILD_6</name>
    <name evidence="3" type="ORF">CK203_114973</name>
</gene>
<dbReference type="Pfam" id="PF13561">
    <property type="entry name" value="adh_short_C2"/>
    <property type="match status" value="2"/>
</dbReference>
<comment type="similarity">
    <text evidence="1">Belongs to the short-chain dehydrogenases/reductases (SDR) family.</text>
</comment>
<dbReference type="InterPro" id="IPR020904">
    <property type="entry name" value="Sc_DH/Rdtase_CS"/>
</dbReference>